<dbReference type="InterPro" id="IPR011913">
    <property type="entry name" value="RfaE_dom_I"/>
</dbReference>
<feature type="active site" evidence="12">
    <location>
        <position position="272"/>
    </location>
</feature>
<dbReference type="GO" id="GO:0005524">
    <property type="term" value="F:ATP binding"/>
    <property type="evidence" value="ECO:0007669"/>
    <property type="project" value="UniProtKB-UniRule"/>
</dbReference>
<evidence type="ECO:0000256" key="7">
    <source>
        <dbReference type="ARBA" id="ARBA00022777"/>
    </source>
</evidence>
<reference evidence="15" key="1">
    <citation type="submission" date="2024-06" db="EMBL/GenBank/DDBJ databases">
        <title>Caulobacter inopinatus, sp. nov.</title>
        <authorList>
            <person name="Donachie S.P."/>
        </authorList>
    </citation>
    <scope>NUCLEOTIDE SEQUENCE</scope>
    <source>
        <strain evidence="15">73W</strain>
    </source>
</reference>
<dbReference type="GO" id="GO:0033786">
    <property type="term" value="F:heptose-1-phosphate adenylyltransferase activity"/>
    <property type="evidence" value="ECO:0007669"/>
    <property type="project" value="UniProtKB-UniRule"/>
</dbReference>
<feature type="domain" description="Cytidyltransferase-like" evidence="14">
    <location>
        <begin position="355"/>
        <end position="450"/>
    </location>
</feature>
<evidence type="ECO:0000256" key="11">
    <source>
        <dbReference type="ARBA" id="ARBA00047428"/>
    </source>
</evidence>
<dbReference type="InterPro" id="IPR029056">
    <property type="entry name" value="Ribokinase-like"/>
</dbReference>
<evidence type="ECO:0000259" key="14">
    <source>
        <dbReference type="Pfam" id="PF01467"/>
    </source>
</evidence>
<dbReference type="InterPro" id="IPR002173">
    <property type="entry name" value="Carboh/pur_kinase_PfkB_CS"/>
</dbReference>
<name>A0AB39KZ59_9CAUL</name>
<evidence type="ECO:0000256" key="10">
    <source>
        <dbReference type="ARBA" id="ARBA00023277"/>
    </source>
</evidence>
<dbReference type="CDD" id="cd01172">
    <property type="entry name" value="RfaE_like"/>
    <property type="match status" value="1"/>
</dbReference>
<dbReference type="Gene3D" id="3.40.50.620">
    <property type="entry name" value="HUPs"/>
    <property type="match status" value="1"/>
</dbReference>
<dbReference type="NCBIfam" id="TIGR02199">
    <property type="entry name" value="rfaE_dom_II"/>
    <property type="match status" value="1"/>
</dbReference>
<dbReference type="InterPro" id="IPR004821">
    <property type="entry name" value="Cyt_trans-like"/>
</dbReference>
<keyword evidence="7 12" id="KW-0418">Kinase</keyword>
<comment type="similarity">
    <text evidence="12">In the N-terminal section; belongs to the carbohydrate kinase PfkB family.</text>
</comment>
<comment type="catalytic activity">
    <reaction evidence="12">
        <text>D-glycero-beta-D-manno-heptose 7-phosphate + ATP = D-glycero-beta-D-manno-heptose 1,7-bisphosphate + ADP + H(+)</text>
        <dbReference type="Rhea" id="RHEA:27473"/>
        <dbReference type="ChEBI" id="CHEBI:15378"/>
        <dbReference type="ChEBI" id="CHEBI:30616"/>
        <dbReference type="ChEBI" id="CHEBI:60204"/>
        <dbReference type="ChEBI" id="CHEBI:60208"/>
        <dbReference type="ChEBI" id="CHEBI:456216"/>
        <dbReference type="EC" id="2.7.1.167"/>
    </reaction>
</comment>
<comment type="pathway">
    <text evidence="12">Nucleotide-sugar biosynthesis; ADP-L-glycero-beta-D-manno-heptose biosynthesis; ADP-L-glycero-beta-D-manno-heptose from D-glycero-beta-D-manno-heptose 7-phosphate: step 3/4.</text>
</comment>
<dbReference type="InterPro" id="IPR011914">
    <property type="entry name" value="RfaE_dom_II"/>
</dbReference>
<comment type="function">
    <text evidence="1 12">Catalyzes the phosphorylation of D-glycero-D-manno-heptose 7-phosphate at the C-1 position to selectively form D-glycero-beta-D-manno-heptose-1,7-bisphosphate.</text>
</comment>
<dbReference type="PANTHER" id="PTHR46969:SF1">
    <property type="entry name" value="BIFUNCTIONAL PROTEIN HLDE"/>
    <property type="match status" value="1"/>
</dbReference>
<dbReference type="GO" id="GO:0033785">
    <property type="term" value="F:heptose 7-phosphate kinase activity"/>
    <property type="evidence" value="ECO:0007669"/>
    <property type="project" value="UniProtKB-UniRule"/>
</dbReference>
<evidence type="ECO:0000256" key="12">
    <source>
        <dbReference type="HAMAP-Rule" id="MF_01603"/>
    </source>
</evidence>
<sequence>MQDIQQVGQLARGRVVVVGDLMLDHYVFGQVDRVSPEAPVPVLHVNGERWTLGGAANVAANVLALGGQADLVGVVGDDADGERLADLLETAHGAAAAHLVKAVGRPTALKTRYLSGQQQMIRVDREDCTPLGAEHEDAVLAAVSKVLAQGGVLVISDYGKGLLSDRVLAALFALAKAKGATAIVDPKRRDLSAYRGADFVTPNRKELALSTGLACESDAEAQGAAAAAFAVSGAAVLLTRSEKGMSLFRDGAEPVHLATTARSVFDVSGAGDTVVAAVALGLASGLRIEAAMRLSNAAAGVVVAKHGTAVATPSELISELRGPVQRADGITSLLPLKAMSDLRADWARQGLTVGFTNGCFDLVHPGHVSLLKQAAEQCDRLIVALNTDASVSRLKGPTRPIQPLEARARVMAAIKGVDAVVAFDEETPLNLIEALAPDVLIKGADYTEDAVVGGDVVKARGGRIYLANLVDGQSTTAIAAKAAR</sequence>
<evidence type="ECO:0000256" key="4">
    <source>
        <dbReference type="ARBA" id="ARBA00022679"/>
    </source>
</evidence>
<dbReference type="InterPro" id="IPR014729">
    <property type="entry name" value="Rossmann-like_a/b/a_fold"/>
</dbReference>
<evidence type="ECO:0000256" key="5">
    <source>
        <dbReference type="ARBA" id="ARBA00022695"/>
    </source>
</evidence>
<evidence type="ECO:0000313" key="15">
    <source>
        <dbReference type="EMBL" id="XDO98523.1"/>
    </source>
</evidence>
<evidence type="ECO:0000259" key="13">
    <source>
        <dbReference type="Pfam" id="PF00294"/>
    </source>
</evidence>
<accession>A0AB39KZ59</accession>
<feature type="domain" description="Carbohydrate kinase PfkB" evidence="13">
    <location>
        <begin position="14"/>
        <end position="313"/>
    </location>
</feature>
<gene>
    <name evidence="15" type="primary">rfaE1</name>
    <name evidence="12" type="synonym">hldE</name>
    <name evidence="15" type="ORF">ABOZ73_08930</name>
</gene>
<comment type="function">
    <text evidence="2 12">Catalyzes the ADP transfer from ATP to D-glycero-beta-D-manno-heptose 1-phosphate, yielding ADP-D-glycero-beta-D-manno-heptose.</text>
</comment>
<evidence type="ECO:0000256" key="8">
    <source>
        <dbReference type="ARBA" id="ARBA00022840"/>
    </source>
</evidence>
<protein>
    <recommendedName>
        <fullName evidence="12">Bifunctional protein HldE</fullName>
    </recommendedName>
    <domain>
        <recommendedName>
            <fullName evidence="12">D-beta-D-heptose 7-phosphate kinase</fullName>
            <ecNumber evidence="12">2.7.1.167</ecNumber>
        </recommendedName>
        <alternativeName>
            <fullName evidence="12">D-beta-D-heptose 7-phosphotransferase</fullName>
        </alternativeName>
        <alternativeName>
            <fullName evidence="12">D-glycero-beta-D-manno-heptose-7-phosphate kinase</fullName>
        </alternativeName>
    </domain>
    <domain>
        <recommendedName>
            <fullName evidence="12">D-beta-D-heptose 1-phosphate adenylyltransferase</fullName>
            <ecNumber evidence="12">2.7.7.70</ecNumber>
        </recommendedName>
        <alternativeName>
            <fullName evidence="12">D-glycero-beta-D-manno-heptose 1-phosphate adenylyltransferase</fullName>
        </alternativeName>
    </domain>
</protein>
<evidence type="ECO:0000256" key="1">
    <source>
        <dbReference type="ARBA" id="ARBA00002319"/>
    </source>
</evidence>
<keyword evidence="6 12" id="KW-0547">Nucleotide-binding</keyword>
<keyword evidence="5 12" id="KW-0548">Nucleotidyltransferase</keyword>
<dbReference type="NCBIfam" id="TIGR02198">
    <property type="entry name" value="rfaE_dom_I"/>
    <property type="match status" value="1"/>
</dbReference>
<keyword evidence="4 12" id="KW-0808">Transferase</keyword>
<keyword evidence="10 12" id="KW-0119">Carbohydrate metabolism</keyword>
<comment type="catalytic activity">
    <reaction evidence="11 12">
        <text>D-glycero-beta-D-manno-heptose 1-phosphate + ATP + H(+) = ADP-D-glycero-beta-D-manno-heptose + diphosphate</text>
        <dbReference type="Rhea" id="RHEA:27465"/>
        <dbReference type="ChEBI" id="CHEBI:15378"/>
        <dbReference type="ChEBI" id="CHEBI:30616"/>
        <dbReference type="ChEBI" id="CHEBI:33019"/>
        <dbReference type="ChEBI" id="CHEBI:59967"/>
        <dbReference type="ChEBI" id="CHEBI:61593"/>
        <dbReference type="EC" id="2.7.7.70"/>
    </reaction>
</comment>
<dbReference type="Gene3D" id="3.40.1190.20">
    <property type="match status" value="1"/>
</dbReference>
<dbReference type="EC" id="2.7.7.70" evidence="12"/>
<dbReference type="PANTHER" id="PTHR46969">
    <property type="entry name" value="BIFUNCTIONAL PROTEIN HLDE"/>
    <property type="match status" value="1"/>
</dbReference>
<dbReference type="SUPFAM" id="SSF52374">
    <property type="entry name" value="Nucleotidylyl transferase"/>
    <property type="match status" value="1"/>
</dbReference>
<keyword evidence="9 12" id="KW-0511">Multifunctional enzyme</keyword>
<dbReference type="EC" id="2.7.1.167" evidence="12"/>
<dbReference type="RefSeq" id="WP_369062398.1">
    <property type="nucleotide sequence ID" value="NZ_CP158375.1"/>
</dbReference>
<dbReference type="GO" id="GO:0005829">
    <property type="term" value="C:cytosol"/>
    <property type="evidence" value="ECO:0007669"/>
    <property type="project" value="TreeGrafter"/>
</dbReference>
<evidence type="ECO:0000256" key="9">
    <source>
        <dbReference type="ARBA" id="ARBA00023268"/>
    </source>
</evidence>
<dbReference type="NCBIfam" id="TIGR00125">
    <property type="entry name" value="cyt_tran_rel"/>
    <property type="match status" value="1"/>
</dbReference>
<comment type="pathway">
    <text evidence="12">Nucleotide-sugar biosynthesis; ADP-L-glycero-beta-D-manno-heptose biosynthesis; ADP-L-glycero-beta-D-manno-heptose from D-glycero-beta-D-manno-heptose 7-phosphate: step 1/4.</text>
</comment>
<organism evidence="15">
    <name type="scientific">Caulobacter sp. 73W</name>
    <dbReference type="NCBI Taxonomy" id="3161137"/>
    <lineage>
        <taxon>Bacteria</taxon>
        <taxon>Pseudomonadati</taxon>
        <taxon>Pseudomonadota</taxon>
        <taxon>Alphaproteobacteria</taxon>
        <taxon>Caulobacterales</taxon>
        <taxon>Caulobacteraceae</taxon>
        <taxon>Caulobacter</taxon>
    </lineage>
</organism>
<dbReference type="SUPFAM" id="SSF53613">
    <property type="entry name" value="Ribokinase-like"/>
    <property type="match status" value="1"/>
</dbReference>
<feature type="region of interest" description="Ribokinase" evidence="12">
    <location>
        <begin position="1"/>
        <end position="329"/>
    </location>
</feature>
<dbReference type="GO" id="GO:0016773">
    <property type="term" value="F:phosphotransferase activity, alcohol group as acceptor"/>
    <property type="evidence" value="ECO:0007669"/>
    <property type="project" value="InterPro"/>
</dbReference>
<evidence type="ECO:0000256" key="3">
    <source>
        <dbReference type="ARBA" id="ARBA00004713"/>
    </source>
</evidence>
<dbReference type="PROSITE" id="PS00584">
    <property type="entry name" value="PFKB_KINASES_2"/>
    <property type="match status" value="1"/>
</dbReference>
<proteinExistence type="inferred from homology"/>
<evidence type="ECO:0000256" key="2">
    <source>
        <dbReference type="ARBA" id="ARBA00003753"/>
    </source>
</evidence>
<dbReference type="InterPro" id="IPR023030">
    <property type="entry name" value="Bifunc_HldE"/>
</dbReference>
<comment type="similarity">
    <text evidence="12">In the C-terminal section; belongs to the cytidylyltransferase family.</text>
</comment>
<keyword evidence="8 12" id="KW-0067">ATP-binding</keyword>
<feature type="binding site" evidence="12">
    <location>
        <begin position="203"/>
        <end position="206"/>
    </location>
    <ligand>
        <name>ATP</name>
        <dbReference type="ChEBI" id="CHEBI:30616"/>
    </ligand>
</feature>
<comment type="pathway">
    <text evidence="3">Bacterial outer membrane biogenesis; LPS core biosynthesis.</text>
</comment>
<dbReference type="EMBL" id="CP158375">
    <property type="protein sequence ID" value="XDO98523.1"/>
    <property type="molecule type" value="Genomic_DNA"/>
</dbReference>
<comment type="subunit">
    <text evidence="12">Homodimer.</text>
</comment>
<dbReference type="Pfam" id="PF01467">
    <property type="entry name" value="CTP_transf_like"/>
    <property type="match status" value="1"/>
</dbReference>
<feature type="region of interest" description="Cytidylyltransferase" evidence="12">
    <location>
        <begin position="355"/>
        <end position="484"/>
    </location>
</feature>
<dbReference type="InterPro" id="IPR011611">
    <property type="entry name" value="PfkB_dom"/>
</dbReference>
<dbReference type="HAMAP" id="MF_01603">
    <property type="entry name" value="HldE"/>
    <property type="match status" value="1"/>
</dbReference>
<dbReference type="AlphaFoldDB" id="A0AB39KZ59"/>
<dbReference type="PROSITE" id="PS00583">
    <property type="entry name" value="PFKB_KINASES_1"/>
    <property type="match status" value="1"/>
</dbReference>
<evidence type="ECO:0000256" key="6">
    <source>
        <dbReference type="ARBA" id="ARBA00022741"/>
    </source>
</evidence>
<dbReference type="Pfam" id="PF00294">
    <property type="entry name" value="PfkB"/>
    <property type="match status" value="1"/>
</dbReference>